<accession>A0ABQ7HWE5</accession>
<name>A0ABQ7HWE5_9MICR</name>
<proteinExistence type="predicted"/>
<comment type="caution">
    <text evidence="1">The sequence shown here is derived from an EMBL/GenBank/DDBJ whole genome shotgun (WGS) entry which is preliminary data.</text>
</comment>
<evidence type="ECO:0000313" key="2">
    <source>
        <dbReference type="Proteomes" id="UP001516464"/>
    </source>
</evidence>
<evidence type="ECO:0000313" key="1">
    <source>
        <dbReference type="EMBL" id="KAF7682440.1"/>
    </source>
</evidence>
<sequence>MLSISRSIIKNTDIEYMEATRLKIKTLENYEYAIKAENVKFEKILKNKVNNEESRLDLKEKKWIILLIEVLTTAKYRDAFSVYNLFEIIGKNLYLLAYINDNEFLGELNKKILNMFNRLIINENRVNPNEKCDIYNEFYDQMKDSLINMKNYSFECDLEKSELFFNKHMLILLTSVFYFTGNYKVSMKYIRYWLSTEYLAFMFKINLKESIKLLVVETIFSDKKNIPFLYMISTNYKNDNLLTYTILKMIISNKMDRDVMIAVKDMVLIKNIIIPTDCEYIATAIRFYFDYNALQSLIRKYFHKNEDELFDFYIHLIVCDSEIGDNKEFRYRIIEYLFSKKLNESILNFTNNYILSICKSITSICDVIKDCNNINISYYLELFDTLFTMIYRTYFFSIEQTPLSREECKNILYGIIKKMFSKDSISNNSIMLTLFIDQVNTNLHVINFRKLYLFIMNIIFSQKEMLQWLNDVKSEFIMNKDIYICIAKIMSLVFILRNEMIEHEIYIFKECYYMDFQIVKFFEFLIAKKEFVIDRLYCRHLSNCLANYKKEIDNKCDKNIISVHDFLEGKELSDLTAY</sequence>
<gene>
    <name evidence="1" type="ORF">TCON_2333</name>
</gene>
<organism evidence="1 2">
    <name type="scientific">Astathelohania contejeani</name>
    <dbReference type="NCBI Taxonomy" id="164912"/>
    <lineage>
        <taxon>Eukaryota</taxon>
        <taxon>Fungi</taxon>
        <taxon>Fungi incertae sedis</taxon>
        <taxon>Microsporidia</taxon>
        <taxon>Astathelohaniidae</taxon>
        <taxon>Astathelohania</taxon>
    </lineage>
</organism>
<protein>
    <submittedName>
        <fullName evidence="1">Uncharacterized protein</fullName>
    </submittedName>
</protein>
<dbReference type="Proteomes" id="UP001516464">
    <property type="component" value="Unassembled WGS sequence"/>
</dbReference>
<dbReference type="EMBL" id="SBIQ01000260">
    <property type="protein sequence ID" value="KAF7682440.1"/>
    <property type="molecule type" value="Genomic_DNA"/>
</dbReference>
<reference evidence="1 2" key="1">
    <citation type="submission" date="2019-01" db="EMBL/GenBank/DDBJ databases">
        <title>Genomes sequencing and comparative genomics of infectious freshwater microsporidia, Cucumispora dikerogammari and Thelohania contejeani.</title>
        <authorList>
            <person name="Cormier A."/>
            <person name="Giraud I."/>
            <person name="Wattier R."/>
            <person name="Teixeira M."/>
            <person name="Grandjean F."/>
            <person name="Rigaud T."/>
            <person name="Cordaux R."/>
        </authorList>
    </citation>
    <scope>NUCLEOTIDE SEQUENCE [LARGE SCALE GENOMIC DNA]</scope>
    <source>
        <strain evidence="1">T1</strain>
        <tissue evidence="1">Spores</tissue>
    </source>
</reference>
<keyword evidence="2" id="KW-1185">Reference proteome</keyword>